<evidence type="ECO:0000313" key="1">
    <source>
        <dbReference type="EMBL" id="KXT44617.1"/>
    </source>
</evidence>
<dbReference type="EMBL" id="LTDF01000147">
    <property type="protein sequence ID" value="KXT44617.1"/>
    <property type="molecule type" value="Genomic_DNA"/>
</dbReference>
<dbReference type="Proteomes" id="UP000070319">
    <property type="component" value="Unassembled WGS sequence"/>
</dbReference>
<gene>
    <name evidence="1" type="ORF">HMPREF2531_03817</name>
</gene>
<proteinExistence type="predicted"/>
<reference evidence="1 2" key="1">
    <citation type="submission" date="2016-02" db="EMBL/GenBank/DDBJ databases">
        <authorList>
            <person name="Wen L."/>
            <person name="He K."/>
            <person name="Yang H."/>
        </authorList>
    </citation>
    <scope>NUCLEOTIDE SEQUENCE [LARGE SCALE GENOMIC DNA]</scope>
    <source>
        <strain evidence="1 2">KLE1704</strain>
    </source>
</reference>
<name>A0A139KZJ9_9BACE</name>
<protein>
    <submittedName>
        <fullName evidence="1">Uncharacterized protein</fullName>
    </submittedName>
</protein>
<comment type="caution">
    <text evidence="1">The sequence shown here is derived from an EMBL/GenBank/DDBJ whole genome shotgun (WGS) entry which is preliminary data.</text>
</comment>
<dbReference type="GeneID" id="66308950"/>
<accession>A0A139KZJ9</accession>
<dbReference type="PATRIC" id="fig|329854.7.peg.3884"/>
<organism evidence="1">
    <name type="scientific">Bacteroides intestinalis</name>
    <dbReference type="NCBI Taxonomy" id="329854"/>
    <lineage>
        <taxon>Bacteria</taxon>
        <taxon>Pseudomonadati</taxon>
        <taxon>Bacteroidota</taxon>
        <taxon>Bacteroidia</taxon>
        <taxon>Bacteroidales</taxon>
        <taxon>Bacteroidaceae</taxon>
        <taxon>Bacteroides</taxon>
    </lineage>
</organism>
<dbReference type="RefSeq" id="WP_082788118.1">
    <property type="nucleotide sequence ID" value="NZ_KQ968732.1"/>
</dbReference>
<sequence>MDKEIKYIISKIERLKESICHCENNLQYIKRLQALKYWLVKLDTLLGTTHDSIYQKYFYSVMGHSFFDRICLSIIDYQYGNKPFTYK</sequence>
<dbReference type="AlphaFoldDB" id="A0A139KZJ9"/>
<evidence type="ECO:0000313" key="2">
    <source>
        <dbReference type="Proteomes" id="UP000070319"/>
    </source>
</evidence>